<dbReference type="InterPro" id="IPR002645">
    <property type="entry name" value="STAS_dom"/>
</dbReference>
<evidence type="ECO:0000313" key="3">
    <source>
        <dbReference type="Proteomes" id="UP000470771"/>
    </source>
</evidence>
<dbReference type="AlphaFoldDB" id="A0A6N9NMF6"/>
<dbReference type="Proteomes" id="UP000470771">
    <property type="component" value="Unassembled WGS sequence"/>
</dbReference>
<gene>
    <name evidence="2" type="ORF">GQN54_12995</name>
</gene>
<dbReference type="InterPro" id="IPR036513">
    <property type="entry name" value="STAS_dom_sf"/>
</dbReference>
<dbReference type="Pfam" id="PF01740">
    <property type="entry name" value="STAS"/>
    <property type="match status" value="1"/>
</dbReference>
<sequence length="124" mass="13873">MEYEIIKEEKFAAFKFSTEKLTAIIAPSVKADIIVLNEEGYSNFILDLSNVQYCDSSGLSAILVANRVAKENRGILVVCSLQPSVDKLIKISQLDGILNIVPSYNEAMDYIFMEELEKGLDDIF</sequence>
<reference evidence="2 3" key="1">
    <citation type="submission" date="2019-12" db="EMBL/GenBank/DDBJ databases">
        <authorList>
            <person name="Zhao J."/>
        </authorList>
    </citation>
    <scope>NUCLEOTIDE SEQUENCE [LARGE SCALE GENOMIC DNA]</scope>
    <source>
        <strain evidence="2 3">S-15</strain>
    </source>
</reference>
<comment type="caution">
    <text evidence="2">The sequence shown here is derived from an EMBL/GenBank/DDBJ whole genome shotgun (WGS) entry which is preliminary data.</text>
</comment>
<dbReference type="CDD" id="cd07043">
    <property type="entry name" value="STAS_anti-anti-sigma_factors"/>
    <property type="match status" value="1"/>
</dbReference>
<dbReference type="SUPFAM" id="SSF52091">
    <property type="entry name" value="SpoIIaa-like"/>
    <property type="match status" value="1"/>
</dbReference>
<accession>A0A6N9NMF6</accession>
<dbReference type="PANTHER" id="PTHR33495">
    <property type="entry name" value="ANTI-SIGMA FACTOR ANTAGONIST TM_1081-RELATED-RELATED"/>
    <property type="match status" value="1"/>
</dbReference>
<dbReference type="GO" id="GO:0043856">
    <property type="term" value="F:anti-sigma factor antagonist activity"/>
    <property type="evidence" value="ECO:0007669"/>
    <property type="project" value="TreeGrafter"/>
</dbReference>
<evidence type="ECO:0000313" key="2">
    <source>
        <dbReference type="EMBL" id="NBG67039.1"/>
    </source>
</evidence>
<proteinExistence type="predicted"/>
<dbReference type="PROSITE" id="PS50801">
    <property type="entry name" value="STAS"/>
    <property type="match status" value="1"/>
</dbReference>
<feature type="domain" description="STAS" evidence="1">
    <location>
        <begin position="1"/>
        <end position="111"/>
    </location>
</feature>
<dbReference type="Gene3D" id="3.30.750.24">
    <property type="entry name" value="STAS domain"/>
    <property type="match status" value="1"/>
</dbReference>
<dbReference type="RefSeq" id="WP_160633989.1">
    <property type="nucleotide sequence ID" value="NZ_WWNE01000012.1"/>
</dbReference>
<organism evidence="2 3">
    <name type="scientific">Acidiluteibacter ferrifornacis</name>
    <dbReference type="NCBI Taxonomy" id="2692424"/>
    <lineage>
        <taxon>Bacteria</taxon>
        <taxon>Pseudomonadati</taxon>
        <taxon>Bacteroidota</taxon>
        <taxon>Flavobacteriia</taxon>
        <taxon>Flavobacteriales</taxon>
        <taxon>Cryomorphaceae</taxon>
        <taxon>Acidiluteibacter</taxon>
    </lineage>
</organism>
<protein>
    <submittedName>
        <fullName evidence="2">STAS domain-containing protein</fullName>
    </submittedName>
</protein>
<dbReference type="EMBL" id="WWNE01000012">
    <property type="protein sequence ID" value="NBG67039.1"/>
    <property type="molecule type" value="Genomic_DNA"/>
</dbReference>
<evidence type="ECO:0000259" key="1">
    <source>
        <dbReference type="PROSITE" id="PS50801"/>
    </source>
</evidence>
<name>A0A6N9NMF6_9FLAO</name>
<keyword evidence="3" id="KW-1185">Reference proteome</keyword>